<keyword evidence="5 12" id="KW-0812">Transmembrane</keyword>
<keyword evidence="11 12" id="KW-0998">Cell outer membrane</keyword>
<evidence type="ECO:0000256" key="6">
    <source>
        <dbReference type="ARBA" id="ARBA00022729"/>
    </source>
</evidence>
<accession>A0A9X3Z635</accession>
<protein>
    <submittedName>
        <fullName evidence="18">TonB-dependent receptor</fullName>
    </submittedName>
</protein>
<dbReference type="PROSITE" id="PS52016">
    <property type="entry name" value="TONB_DEPENDENT_REC_3"/>
    <property type="match status" value="1"/>
</dbReference>
<evidence type="ECO:0000256" key="12">
    <source>
        <dbReference type="PROSITE-ProRule" id="PRU01360"/>
    </source>
</evidence>
<dbReference type="GO" id="GO:0009279">
    <property type="term" value="C:cell outer membrane"/>
    <property type="evidence" value="ECO:0007669"/>
    <property type="project" value="UniProtKB-SubCell"/>
</dbReference>
<dbReference type="InterPro" id="IPR036942">
    <property type="entry name" value="Beta-barrel_TonB_sf"/>
</dbReference>
<dbReference type="Proteomes" id="UP001141619">
    <property type="component" value="Unassembled WGS sequence"/>
</dbReference>
<dbReference type="InterPro" id="IPR012910">
    <property type="entry name" value="Plug_dom"/>
</dbReference>
<keyword evidence="19" id="KW-1185">Reference proteome</keyword>
<feature type="chain" id="PRO_5041000156" evidence="15">
    <location>
        <begin position="32"/>
        <end position="837"/>
    </location>
</feature>
<dbReference type="PANTHER" id="PTHR32552">
    <property type="entry name" value="FERRICHROME IRON RECEPTOR-RELATED"/>
    <property type="match status" value="1"/>
</dbReference>
<proteinExistence type="inferred from homology"/>
<keyword evidence="18" id="KW-0675">Receptor</keyword>
<dbReference type="InterPro" id="IPR039426">
    <property type="entry name" value="TonB-dep_rcpt-like"/>
</dbReference>
<evidence type="ECO:0000256" key="4">
    <source>
        <dbReference type="ARBA" id="ARBA00022496"/>
    </source>
</evidence>
<dbReference type="GO" id="GO:0006826">
    <property type="term" value="P:iron ion transport"/>
    <property type="evidence" value="ECO:0007669"/>
    <property type="project" value="UniProtKB-KW"/>
</dbReference>
<evidence type="ECO:0000256" key="15">
    <source>
        <dbReference type="SAM" id="SignalP"/>
    </source>
</evidence>
<keyword evidence="8" id="KW-0406">Ion transport</keyword>
<name>A0A9X3Z635_9PROT</name>
<dbReference type="Pfam" id="PF07715">
    <property type="entry name" value="Plug"/>
    <property type="match status" value="1"/>
</dbReference>
<keyword evidence="9 14" id="KW-0798">TonB box</keyword>
<evidence type="ECO:0000256" key="9">
    <source>
        <dbReference type="ARBA" id="ARBA00023077"/>
    </source>
</evidence>
<feature type="short sequence motif" description="TonB C-terminal box" evidence="13">
    <location>
        <begin position="820"/>
        <end position="837"/>
    </location>
</feature>
<dbReference type="Pfam" id="PF00593">
    <property type="entry name" value="TonB_dep_Rec_b-barrel"/>
    <property type="match status" value="1"/>
</dbReference>
<sequence>MTQTNQIKLRKQTIAAGVSMMALAMASAATAAEPNADVGYTLEEIVVTAQKREERLQDTPISITAFTGAALAEKSVFNLQAIAQFTPNVEINNGRADGGGSSFNAYIRGIGQQDFLFPTEPGVGLYVDGVYLARTSGGTLALSDIARIEVLRGPQGTLYGKNTVGGAINIYSLQPDANGPVTGAIEGTTGRFNRSDVKAHVMFPIIDGVLAAKISGAALHRNGFGERVQDGRDLGNENKQVGRFELRWTPSSAWDISLRGDFQRQKQNGPVGSIINRFASDVVLPDLEVDGNGQAIAGAFKPCNVSAGSFDPGLSTCGLVFNPGGLPNGMGLQGLTFDDIYNKFVVPNINSQLGLPAGSRYDGRWVTGDPTISNGTSPSLDNNRVWGLSLTAAWSPSDEITIKSISAYRELSSQSPRDGDHTPYPVVYTANDIHQSQFSQELQLGGSSMNDRLKWLVGGFYMREHAYDDNTVNMMSGIYSYYPLGLTFNYLPYNEIWIDTWAVFGQGTYELTDRLSLTVGGRYSKDKKKYYQDHLLSEVPGTGTGGLENYVGPRTLKDSWGSFTPKVALDFKATDDVLLYASYAKGFKGGGWSPRPTQQNDSDLSYDPEILNTFEVGTKTAWFDNRMTFNVAGFYSIYKDVQVTTVDSGSNGSLLLLTRNVGEARLYGLEAELVARPMQGLDLNMAVGYLHSEWHKLNIVDANLKLSNKLVDSPKWTLNMGAQYRLPISENFGSLVLRGDASFRSLTWKDPFNVTRAPASRPGDKITERRMAQDAYWLVNTRLSWTNPSDNWEVALFVTNLLDKRYFTSMLPVDNFGYDEAYVGRPREWGLSASYKF</sequence>
<dbReference type="SUPFAM" id="SSF56935">
    <property type="entry name" value="Porins"/>
    <property type="match status" value="1"/>
</dbReference>
<evidence type="ECO:0000256" key="5">
    <source>
        <dbReference type="ARBA" id="ARBA00022692"/>
    </source>
</evidence>
<keyword evidence="4" id="KW-0410">Iron transport</keyword>
<dbReference type="InterPro" id="IPR000531">
    <property type="entry name" value="Beta-barrel_TonB"/>
</dbReference>
<comment type="subcellular location">
    <subcellularLocation>
        <location evidence="1 12">Cell outer membrane</location>
        <topology evidence="1 12">Multi-pass membrane protein</topology>
    </subcellularLocation>
</comment>
<dbReference type="AlphaFoldDB" id="A0A9X3Z635"/>
<feature type="domain" description="TonB-dependent receptor plug" evidence="17">
    <location>
        <begin position="56"/>
        <end position="167"/>
    </location>
</feature>
<dbReference type="PROSITE" id="PS01156">
    <property type="entry name" value="TONB_DEPENDENT_REC_2"/>
    <property type="match status" value="1"/>
</dbReference>
<evidence type="ECO:0000256" key="10">
    <source>
        <dbReference type="ARBA" id="ARBA00023136"/>
    </source>
</evidence>
<evidence type="ECO:0000256" key="11">
    <source>
        <dbReference type="ARBA" id="ARBA00023237"/>
    </source>
</evidence>
<dbReference type="Gene3D" id="2.40.170.20">
    <property type="entry name" value="TonB-dependent receptor, beta-barrel domain"/>
    <property type="match status" value="2"/>
</dbReference>
<evidence type="ECO:0000256" key="3">
    <source>
        <dbReference type="ARBA" id="ARBA00022452"/>
    </source>
</evidence>
<keyword evidence="3 12" id="KW-1134">Transmembrane beta strand</keyword>
<feature type="domain" description="TonB-dependent receptor-like beta-barrel" evidence="16">
    <location>
        <begin position="343"/>
        <end position="801"/>
    </location>
</feature>
<evidence type="ECO:0000259" key="16">
    <source>
        <dbReference type="Pfam" id="PF00593"/>
    </source>
</evidence>
<keyword evidence="10 12" id="KW-0472">Membrane</keyword>
<keyword evidence="6 15" id="KW-0732">Signal</keyword>
<evidence type="ECO:0000256" key="14">
    <source>
        <dbReference type="RuleBase" id="RU003357"/>
    </source>
</evidence>
<comment type="caution">
    <text evidence="18">The sequence shown here is derived from an EMBL/GenBank/DDBJ whole genome shotgun (WGS) entry which is preliminary data.</text>
</comment>
<evidence type="ECO:0000256" key="13">
    <source>
        <dbReference type="PROSITE-ProRule" id="PRU10144"/>
    </source>
</evidence>
<reference evidence="18" key="2">
    <citation type="journal article" date="2023" name="Syst. Appl. Microbiol.">
        <title>Govania unica gen. nov., sp. nov., a rare biosphere bacterium that represents a novel family in the class Alphaproteobacteria.</title>
        <authorList>
            <person name="Vandamme P."/>
            <person name="Peeters C."/>
            <person name="Hettiarachchi A."/>
            <person name="Cnockaert M."/>
            <person name="Carlier A."/>
        </authorList>
    </citation>
    <scope>NUCLEOTIDE SEQUENCE</scope>
    <source>
        <strain evidence="18">LMG 31809</strain>
    </source>
</reference>
<reference evidence="18" key="1">
    <citation type="submission" date="2022-08" db="EMBL/GenBank/DDBJ databases">
        <authorList>
            <person name="Vandamme P."/>
            <person name="Hettiarachchi A."/>
            <person name="Peeters C."/>
            <person name="Cnockaert M."/>
            <person name="Carlier A."/>
        </authorList>
    </citation>
    <scope>NUCLEOTIDE SEQUENCE</scope>
    <source>
        <strain evidence="18">LMG 31809</strain>
    </source>
</reference>
<dbReference type="InterPro" id="IPR010917">
    <property type="entry name" value="TonB_rcpt_CS"/>
</dbReference>
<organism evidence="18 19">
    <name type="scientific">Govanella unica</name>
    <dbReference type="NCBI Taxonomy" id="2975056"/>
    <lineage>
        <taxon>Bacteria</taxon>
        <taxon>Pseudomonadati</taxon>
        <taxon>Pseudomonadota</taxon>
        <taxon>Alphaproteobacteria</taxon>
        <taxon>Emcibacterales</taxon>
        <taxon>Govanellaceae</taxon>
        <taxon>Govanella</taxon>
    </lineage>
</organism>
<evidence type="ECO:0000256" key="2">
    <source>
        <dbReference type="ARBA" id="ARBA00022448"/>
    </source>
</evidence>
<feature type="signal peptide" evidence="15">
    <location>
        <begin position="1"/>
        <end position="31"/>
    </location>
</feature>
<dbReference type="CDD" id="cd01347">
    <property type="entry name" value="ligand_gated_channel"/>
    <property type="match status" value="1"/>
</dbReference>
<evidence type="ECO:0000259" key="17">
    <source>
        <dbReference type="Pfam" id="PF07715"/>
    </source>
</evidence>
<dbReference type="PANTHER" id="PTHR32552:SF81">
    <property type="entry name" value="TONB-DEPENDENT OUTER MEMBRANE RECEPTOR"/>
    <property type="match status" value="1"/>
</dbReference>
<evidence type="ECO:0000256" key="8">
    <source>
        <dbReference type="ARBA" id="ARBA00023065"/>
    </source>
</evidence>
<dbReference type="EMBL" id="JANWOI010000001">
    <property type="protein sequence ID" value="MDA5192529.1"/>
    <property type="molecule type" value="Genomic_DNA"/>
</dbReference>
<dbReference type="RefSeq" id="WP_274942234.1">
    <property type="nucleotide sequence ID" value="NZ_JANWOI010000001.1"/>
</dbReference>
<comment type="similarity">
    <text evidence="12 14">Belongs to the TonB-dependent receptor family.</text>
</comment>
<evidence type="ECO:0000256" key="1">
    <source>
        <dbReference type="ARBA" id="ARBA00004571"/>
    </source>
</evidence>
<keyword evidence="7" id="KW-0408">Iron</keyword>
<evidence type="ECO:0000313" key="18">
    <source>
        <dbReference type="EMBL" id="MDA5192529.1"/>
    </source>
</evidence>
<keyword evidence="2 12" id="KW-0813">Transport</keyword>
<evidence type="ECO:0000256" key="7">
    <source>
        <dbReference type="ARBA" id="ARBA00023004"/>
    </source>
</evidence>
<gene>
    <name evidence="18" type="ORF">NYP16_00965</name>
</gene>
<evidence type="ECO:0000313" key="19">
    <source>
        <dbReference type="Proteomes" id="UP001141619"/>
    </source>
</evidence>